<sequence length="243" mass="26749">MPIRVPLRNLIRPFCSTRRYLYFSSYKTPKMGLKIVPGSLDDAERIVAIEKVAFSGTSPIGALMYPGPFPPDADESGRINSMREKLSSSHVQVVKIVDEELEAQGKESRITFGVWYVWKDGVSQDNLPIALDKGPGSDPVVCGAFFGGMKKVLFEKYEGKPLLYLSLLATHPDHQGRGAGHMILKWGEEEAARLGLTSYLEATAAGRPLYEKHGYVSQGIYEFDLAPFGGTGAASMTMMERPI</sequence>
<name>A0A0A1SQG8_9HYPO</name>
<dbReference type="AlphaFoldDB" id="A0A0A1SQG8"/>
<reference evidence="2 3" key="1">
    <citation type="journal article" date="2015" name="Genome Announc.">
        <title>Draft Genome Sequence and Gene Annotation of the Entomopathogenic Fungus Verticillium hemipterigenum.</title>
        <authorList>
            <person name="Horn F."/>
            <person name="Habel A."/>
            <person name="Scharf D.H."/>
            <person name="Dworschak J."/>
            <person name="Brakhage A.A."/>
            <person name="Guthke R."/>
            <person name="Hertweck C."/>
            <person name="Linde J."/>
        </authorList>
    </citation>
    <scope>NUCLEOTIDE SEQUENCE [LARGE SCALE GENOMIC DNA]</scope>
</reference>
<protein>
    <recommendedName>
        <fullName evidence="1">N-acetyltransferase domain-containing protein</fullName>
    </recommendedName>
</protein>
<dbReference type="STRING" id="1531966.A0A0A1SQG8"/>
<proteinExistence type="predicted"/>
<accession>A0A0A1SQG8</accession>
<evidence type="ECO:0000313" key="3">
    <source>
        <dbReference type="Proteomes" id="UP000039046"/>
    </source>
</evidence>
<dbReference type="GO" id="GO:0016747">
    <property type="term" value="F:acyltransferase activity, transferring groups other than amino-acyl groups"/>
    <property type="evidence" value="ECO:0007669"/>
    <property type="project" value="InterPro"/>
</dbReference>
<dbReference type="InterPro" id="IPR016181">
    <property type="entry name" value="Acyl_CoA_acyltransferase"/>
</dbReference>
<dbReference type="PANTHER" id="PTHR42791:SF14">
    <property type="entry name" value="N-ACETYLTRANSFERASE DOMAIN-CONTAINING PROTEIN"/>
    <property type="match status" value="1"/>
</dbReference>
<keyword evidence="3" id="KW-1185">Reference proteome</keyword>
<dbReference type="SUPFAM" id="SSF55729">
    <property type="entry name" value="Acyl-CoA N-acyltransferases (Nat)"/>
    <property type="match status" value="1"/>
</dbReference>
<dbReference type="InterPro" id="IPR000182">
    <property type="entry name" value="GNAT_dom"/>
</dbReference>
<feature type="domain" description="N-acetyltransferase" evidence="1">
    <location>
        <begin position="77"/>
        <end position="243"/>
    </location>
</feature>
<dbReference type="CDD" id="cd04301">
    <property type="entry name" value="NAT_SF"/>
    <property type="match status" value="1"/>
</dbReference>
<dbReference type="PROSITE" id="PS51186">
    <property type="entry name" value="GNAT"/>
    <property type="match status" value="1"/>
</dbReference>
<evidence type="ECO:0000313" key="2">
    <source>
        <dbReference type="EMBL" id="CEJ80261.1"/>
    </source>
</evidence>
<dbReference type="PANTHER" id="PTHR42791">
    <property type="entry name" value="GNAT FAMILY ACETYLTRANSFERASE"/>
    <property type="match status" value="1"/>
</dbReference>
<organism evidence="2 3">
    <name type="scientific">[Torrubiella] hemipterigena</name>
    <dbReference type="NCBI Taxonomy" id="1531966"/>
    <lineage>
        <taxon>Eukaryota</taxon>
        <taxon>Fungi</taxon>
        <taxon>Dikarya</taxon>
        <taxon>Ascomycota</taxon>
        <taxon>Pezizomycotina</taxon>
        <taxon>Sordariomycetes</taxon>
        <taxon>Hypocreomycetidae</taxon>
        <taxon>Hypocreales</taxon>
        <taxon>Clavicipitaceae</taxon>
        <taxon>Clavicipitaceae incertae sedis</taxon>
        <taxon>'Torrubiella' clade</taxon>
    </lineage>
</organism>
<evidence type="ECO:0000259" key="1">
    <source>
        <dbReference type="PROSITE" id="PS51186"/>
    </source>
</evidence>
<dbReference type="OrthoDB" id="410198at2759"/>
<dbReference type="HOGENOM" id="CLU_060131_6_5_1"/>
<dbReference type="EMBL" id="CDHN01000001">
    <property type="protein sequence ID" value="CEJ80261.1"/>
    <property type="molecule type" value="Genomic_DNA"/>
</dbReference>
<dbReference type="Gene3D" id="3.40.630.30">
    <property type="match status" value="1"/>
</dbReference>
<gene>
    <name evidence="2" type="ORF">VHEMI00457</name>
</gene>
<dbReference type="Proteomes" id="UP000039046">
    <property type="component" value="Unassembled WGS sequence"/>
</dbReference>
<dbReference type="InterPro" id="IPR052523">
    <property type="entry name" value="Trichothecene_AcTrans"/>
</dbReference>
<dbReference type="Pfam" id="PF13508">
    <property type="entry name" value="Acetyltransf_7"/>
    <property type="match status" value="1"/>
</dbReference>